<reference evidence="2" key="1">
    <citation type="submission" date="2021-07" db="EMBL/GenBank/DDBJ databases">
        <title>Elsinoe batatas strain:CRI-CJ2 Genome sequencing and assembly.</title>
        <authorList>
            <person name="Huang L."/>
        </authorList>
    </citation>
    <scope>NUCLEOTIDE SEQUENCE</scope>
    <source>
        <strain evidence="2">CRI-CJ2</strain>
    </source>
</reference>
<evidence type="ECO:0000256" key="1">
    <source>
        <dbReference type="SAM" id="SignalP"/>
    </source>
</evidence>
<feature type="signal peptide" evidence="1">
    <location>
        <begin position="1"/>
        <end position="20"/>
    </location>
</feature>
<feature type="chain" id="PRO_5035433423" evidence="1">
    <location>
        <begin position="21"/>
        <end position="269"/>
    </location>
</feature>
<keyword evidence="3" id="KW-1185">Reference proteome</keyword>
<proteinExistence type="predicted"/>
<dbReference type="Proteomes" id="UP000809789">
    <property type="component" value="Unassembled WGS sequence"/>
</dbReference>
<evidence type="ECO:0000313" key="3">
    <source>
        <dbReference type="Proteomes" id="UP000809789"/>
    </source>
</evidence>
<accession>A0A8K0KUT4</accession>
<dbReference type="OrthoDB" id="3905592at2759"/>
<organism evidence="2 3">
    <name type="scientific">Elsinoe batatas</name>
    <dbReference type="NCBI Taxonomy" id="2601811"/>
    <lineage>
        <taxon>Eukaryota</taxon>
        <taxon>Fungi</taxon>
        <taxon>Dikarya</taxon>
        <taxon>Ascomycota</taxon>
        <taxon>Pezizomycotina</taxon>
        <taxon>Dothideomycetes</taxon>
        <taxon>Dothideomycetidae</taxon>
        <taxon>Myriangiales</taxon>
        <taxon>Elsinoaceae</taxon>
        <taxon>Elsinoe</taxon>
    </lineage>
</organism>
<dbReference type="EMBL" id="JAESVG020000009">
    <property type="protein sequence ID" value="KAG8624304.1"/>
    <property type="molecule type" value="Genomic_DNA"/>
</dbReference>
<keyword evidence="1" id="KW-0732">Signal</keyword>
<dbReference type="AlphaFoldDB" id="A0A8K0KUT4"/>
<protein>
    <submittedName>
        <fullName evidence="2">Uncharacterized protein</fullName>
    </submittedName>
</protein>
<gene>
    <name evidence="2" type="ORF">KVT40_007371</name>
</gene>
<name>A0A8K0KUT4_9PEZI</name>
<evidence type="ECO:0000313" key="2">
    <source>
        <dbReference type="EMBL" id="KAG8624304.1"/>
    </source>
</evidence>
<comment type="caution">
    <text evidence="2">The sequence shown here is derived from an EMBL/GenBank/DDBJ whole genome shotgun (WGS) entry which is preliminary data.</text>
</comment>
<sequence>MTTELKGLALLAALLPLAHATVNFNDAYPGLQGVDPKQAFTIITGTNPLQIYGNVLGAGNYPASDWNNWQSSASCNVRTSSGGSVAATGEACTTASIVQSVSAAARQAASQTDNNAAQIRFIGPVNNFWNYYREDRGQGPSCPTCPGPNGDQTCSAWQRDWLYGSGYSFTWTGKQVKVTCKKNCAAQTIDPTNLESALALLPRKIQNAGGMGANFLLRREPTNEVLARCRLTILGDATYLGGQDWRNTGTSCPDLVYGGQTAGDCYHYG</sequence>